<evidence type="ECO:0000256" key="1">
    <source>
        <dbReference type="SAM" id="MobiDB-lite"/>
    </source>
</evidence>
<proteinExistence type="predicted"/>
<evidence type="ECO:0000313" key="3">
    <source>
        <dbReference type="Proteomes" id="UP000044938"/>
    </source>
</evidence>
<accession>A0A655IXS8</accession>
<protein>
    <submittedName>
        <fullName evidence="2">Uncharacterized protein</fullName>
    </submittedName>
</protein>
<dbReference type="EMBL" id="CSAJ01000256">
    <property type="protein sequence ID" value="COW25127.1"/>
    <property type="molecule type" value="Genomic_DNA"/>
</dbReference>
<gene>
    <name evidence="2" type="ORF">ERS007720_02135</name>
</gene>
<sequence>MNSLRRLATDRAINGASSGSGVRPGGSEYNSAYAKSSNTVAGNTDATSVPTVIETAVAAIVPGTGRPGFASRA</sequence>
<name>A0A655IXS8_MYCTX</name>
<organism evidence="2 3">
    <name type="scientific">Mycobacterium tuberculosis</name>
    <dbReference type="NCBI Taxonomy" id="1773"/>
    <lineage>
        <taxon>Bacteria</taxon>
        <taxon>Bacillati</taxon>
        <taxon>Actinomycetota</taxon>
        <taxon>Actinomycetes</taxon>
        <taxon>Mycobacteriales</taxon>
        <taxon>Mycobacteriaceae</taxon>
        <taxon>Mycobacterium</taxon>
        <taxon>Mycobacterium tuberculosis complex</taxon>
    </lineage>
</organism>
<evidence type="ECO:0000313" key="2">
    <source>
        <dbReference type="EMBL" id="COW25127.1"/>
    </source>
</evidence>
<dbReference type="AlphaFoldDB" id="A0A655IXS8"/>
<dbReference type="Proteomes" id="UP000044938">
    <property type="component" value="Unassembled WGS sequence"/>
</dbReference>
<reference evidence="2 3" key="1">
    <citation type="submission" date="2015-03" db="EMBL/GenBank/DDBJ databases">
        <authorList>
            <consortium name="Pathogen Informatics"/>
        </authorList>
    </citation>
    <scope>NUCLEOTIDE SEQUENCE [LARGE SCALE GENOMIC DNA]</scope>
    <source>
        <strain evidence="2 3">M09401471</strain>
    </source>
</reference>
<feature type="region of interest" description="Disordered" evidence="1">
    <location>
        <begin position="1"/>
        <end position="32"/>
    </location>
</feature>